<keyword evidence="2" id="KW-1185">Reference proteome</keyword>
<name>A0ABV8PRW1_9BACT</name>
<dbReference type="PROSITE" id="PS51257">
    <property type="entry name" value="PROKAR_LIPOPROTEIN"/>
    <property type="match status" value="1"/>
</dbReference>
<evidence type="ECO:0000313" key="2">
    <source>
        <dbReference type="Proteomes" id="UP001595906"/>
    </source>
</evidence>
<dbReference type="Proteomes" id="UP001595906">
    <property type="component" value="Unassembled WGS sequence"/>
</dbReference>
<reference evidence="2" key="1">
    <citation type="journal article" date="2019" name="Int. J. Syst. Evol. Microbiol.">
        <title>The Global Catalogue of Microorganisms (GCM) 10K type strain sequencing project: providing services to taxonomists for standard genome sequencing and annotation.</title>
        <authorList>
            <consortium name="The Broad Institute Genomics Platform"/>
            <consortium name="The Broad Institute Genome Sequencing Center for Infectious Disease"/>
            <person name="Wu L."/>
            <person name="Ma J."/>
        </authorList>
    </citation>
    <scope>NUCLEOTIDE SEQUENCE [LARGE SCALE GENOMIC DNA]</scope>
    <source>
        <strain evidence="2">CECT 8010</strain>
    </source>
</reference>
<protein>
    <submittedName>
        <fullName evidence="1">Uncharacterized protein</fullName>
    </submittedName>
</protein>
<proteinExistence type="predicted"/>
<evidence type="ECO:0000313" key="1">
    <source>
        <dbReference type="EMBL" id="MFC4230893.1"/>
    </source>
</evidence>
<gene>
    <name evidence="1" type="ORF">ACFOW1_03250</name>
</gene>
<comment type="caution">
    <text evidence="1">The sequence shown here is derived from an EMBL/GenBank/DDBJ whole genome shotgun (WGS) entry which is preliminary data.</text>
</comment>
<sequence length="164" mass="17074">MKVIINYLLGILVMASMLQSCKKDDNSSAYPSGQGSFTATGGLSLNLTGTYSTFKRVTTSTYDSIYVGGYTLTPQAIVGLTFVNVKTPTTLPLNTATSSQTAIAGYFTGTNAASDYYFSTLSTTPGTVTITAISSTTIEGTYTTSVKNVAGATISFSGTFKGSF</sequence>
<accession>A0ABV8PRW1</accession>
<organism evidence="1 2">
    <name type="scientific">Parasediminibacterium paludis</name>
    <dbReference type="NCBI Taxonomy" id="908966"/>
    <lineage>
        <taxon>Bacteria</taxon>
        <taxon>Pseudomonadati</taxon>
        <taxon>Bacteroidota</taxon>
        <taxon>Chitinophagia</taxon>
        <taxon>Chitinophagales</taxon>
        <taxon>Chitinophagaceae</taxon>
        <taxon>Parasediminibacterium</taxon>
    </lineage>
</organism>
<dbReference type="EMBL" id="JBHSDC010000002">
    <property type="protein sequence ID" value="MFC4230893.1"/>
    <property type="molecule type" value="Genomic_DNA"/>
</dbReference>
<dbReference type="RefSeq" id="WP_379012278.1">
    <property type="nucleotide sequence ID" value="NZ_JBHSDC010000002.1"/>
</dbReference>